<comment type="caution">
    <text evidence="2">The sequence shown here is derived from an EMBL/GenBank/DDBJ whole genome shotgun (WGS) entry which is preliminary data.</text>
</comment>
<reference evidence="2 3" key="1">
    <citation type="submission" date="2014-02" db="EMBL/GenBank/DDBJ databases">
        <title>The genome sequence of Colletotrichum nymphaeae SA-01.</title>
        <authorList>
            <person name="Baroncelli R."/>
            <person name="Thon M.R."/>
        </authorList>
    </citation>
    <scope>NUCLEOTIDE SEQUENCE [LARGE SCALE GENOMIC DNA]</scope>
    <source>
        <strain evidence="2 3">SA-01</strain>
    </source>
</reference>
<protein>
    <recommendedName>
        <fullName evidence="4">Protein NO VEIN C-terminal domain-containing protein</fullName>
    </recommendedName>
</protein>
<evidence type="ECO:0008006" key="4">
    <source>
        <dbReference type="Google" id="ProtNLM"/>
    </source>
</evidence>
<dbReference type="InterPro" id="IPR036890">
    <property type="entry name" value="HATPase_C_sf"/>
</dbReference>
<keyword evidence="3" id="KW-1185">Reference proteome</keyword>
<name>A0A135S9H1_9PEZI</name>
<dbReference type="NCBIfam" id="NF047352">
    <property type="entry name" value="P_loop_sacsin"/>
    <property type="match status" value="1"/>
</dbReference>
<feature type="region of interest" description="Disordered" evidence="1">
    <location>
        <begin position="1551"/>
        <end position="1572"/>
    </location>
</feature>
<dbReference type="InterPro" id="IPR052957">
    <property type="entry name" value="Auxin_embryo_med"/>
</dbReference>
<evidence type="ECO:0000313" key="2">
    <source>
        <dbReference type="EMBL" id="KXH32565.1"/>
    </source>
</evidence>
<feature type="compositionally biased region" description="Polar residues" evidence="1">
    <location>
        <begin position="1551"/>
        <end position="1567"/>
    </location>
</feature>
<dbReference type="OrthoDB" id="1262810at2759"/>
<dbReference type="EMBL" id="JEMN01001578">
    <property type="protein sequence ID" value="KXH32565.1"/>
    <property type="molecule type" value="Genomic_DNA"/>
</dbReference>
<dbReference type="Gene3D" id="3.30.565.10">
    <property type="entry name" value="Histidine kinase-like ATPase, C-terminal domain"/>
    <property type="match status" value="1"/>
</dbReference>
<dbReference type="PANTHER" id="PTHR32387">
    <property type="entry name" value="WU:FJ29H11"/>
    <property type="match status" value="1"/>
</dbReference>
<sequence length="1756" mass="198668">MAAASGRTAHQPTARELVEGIAEEHGIVSESDLTEIGAMNQRIRSVVEKALLQKDQLIGSSILTLAKNLNTSHARFVFELLQNADDNKFVAAYSRGLEPCVKFSVYRGRIKIECNEDGFTYHDLKAICAIGQSSKNRSHGYIGEKGIGFKSVFMAAYKVNILSNDFSFSFTHRKGDSGLGMVTPIWEPDFIPQSEQAPSSITLHLHQYNDASFSEAARQREEINREFENLPITVLLFLRNLRRIEIQFHDDNDKETKRVEYSLSSSSSSTLIERVWLSDHESSSGETVQRKHHVTRQVIRDAPPNENREFSEGNGRADAETEVILAFPLTDDYTPIIDNQPVFAFLPMRPLGFKVSRPLQHSIWHPQHRFEPMLIHKQFIIQADFVTNSSREGIVISSARNVAIRDGIATCFLKAVEEMCQHPILQFQWMRWLPQRHSYPWDSFWSGLLEDIVSRIKSSKILRTRRNGHLGDIHSLRRLQSNWLDEAGSPLFDDLDAEIYVAEEYQIKDLSLLEPYGLKWLSADDRLARMERDLNQPIDKSRMKNPSTSTQWHSLAASTIQRLVATASPQSLARIRTLDIIPLRDGSWTSINRNRRPIYFPFCRNGLEIPADLPLSLACPEASAVDDRYKLFELLGVQTATVEEVQQLIFEAPVPTLKTEATLLASVNNMKFLYSSYHDTLCGAESSTAISKLFVFDQTMDVQLPHRQDVYLATSGPYEPCRLLQPTSSQPDGCFVSLLHDRYFERPPETPAGSEQTWSDWLERVLRIRRRLRLASSTSPESLSPELDYVRIFRPESFIEALQHHWILLNHDDSSTLKFLRNLRDLHITCKDGRDYPLAKTTLPLLELQAIVSSYLGDSTISFLQIDEAAHFASYHSKWGFLVNELGVRAQDDVNLYLSILEKVIEGQPQQGSYRKILGLYEMIQLRYEESASKEQVATVVRNFCRQRHCILVPIYNNQEEQRRAALGISAAENSTLIWRRPDTCVWAAPGVPYAYTALEGQFTNDCSEDRADSLERFMKATLGIGDWDENCCIQELKHMKGENCDDFDWVVEIYEFLHTCDMSEGQLKDFRTLFRTTPLIFVPNGETFRWCTTAECLWSSGAKIQGLTTLSSIYEDLEDFFVETLGIQRLTLAMACDELLKKGTEQTAATIAEVKETIWAVNTLLQTATLYPDPEQLSESAIFPVEYPSGQVCLETSRTHFVIRDRKPLAEIFASQVKFLDFSLDEVHRLSNFLSWLGLGSRYLSASVKEISTVASDSEIRVQRPDRDIRRRAGGISRVASHFNSPRSDDVHVLYHTLRATEVFETHGISSEIHLVQDGKAHIHVKSSSELHIREAAGRLQIYVPLSKERQDFCYHSSLPRRLLEWVMTEPETQICGAIPHRAISAMSSALNAPIQSVSQILEAEGIIDLSGINEDDQDQDFKGTFDASPQPVADSQRQGFAVEMPIRPFSLTGFRPVSGPVVPNPTFTQQKGTPASPDINRSYRLQPNSPVGAAAATLPPDIFHFGQISTVPTATTPPRSDSFGVEYLRILNNVIFAARRRSFPDFGSTRTGQSVEWASTPTSSPWIPPGSDKKIGAAGELFVYELLSHLNPSLPGFGMDNWESTMRKHVAVHPEYSYVTPWEGQETADIVYDDRFGVLTKILIEKGYLERTKWIGKKPQYLIEVKTTPGDAARPFFVSKYQYNRVGLRNLSQYASTSPGGTCTVYMLLRVFNLTASDIDLDVYMDPYALQQDGTLVFTENTWQVVPVQGNRAA</sequence>
<organism evidence="2 3">
    <name type="scientific">Colletotrichum nymphaeae SA-01</name>
    <dbReference type="NCBI Taxonomy" id="1460502"/>
    <lineage>
        <taxon>Eukaryota</taxon>
        <taxon>Fungi</taxon>
        <taxon>Dikarya</taxon>
        <taxon>Ascomycota</taxon>
        <taxon>Pezizomycotina</taxon>
        <taxon>Sordariomycetes</taxon>
        <taxon>Hypocreomycetidae</taxon>
        <taxon>Glomerellales</taxon>
        <taxon>Glomerellaceae</taxon>
        <taxon>Colletotrichum</taxon>
        <taxon>Colletotrichum acutatum species complex</taxon>
    </lineage>
</organism>
<dbReference type="SUPFAM" id="SSF55874">
    <property type="entry name" value="ATPase domain of HSP90 chaperone/DNA topoisomerase II/histidine kinase"/>
    <property type="match status" value="1"/>
</dbReference>
<accession>A0A135S9H1</accession>
<dbReference type="Proteomes" id="UP000070054">
    <property type="component" value="Unassembled WGS sequence"/>
</dbReference>
<evidence type="ECO:0000313" key="3">
    <source>
        <dbReference type="Proteomes" id="UP000070054"/>
    </source>
</evidence>
<gene>
    <name evidence="2" type="ORF">CNYM01_11469</name>
</gene>
<dbReference type="PANTHER" id="PTHR32387:SF0">
    <property type="entry name" value="PROTEIN NO VEIN"/>
    <property type="match status" value="1"/>
</dbReference>
<evidence type="ECO:0000256" key="1">
    <source>
        <dbReference type="SAM" id="MobiDB-lite"/>
    </source>
</evidence>
<proteinExistence type="predicted"/>